<evidence type="ECO:0000256" key="2">
    <source>
        <dbReference type="PIRSR" id="PIRSR001359-3"/>
    </source>
</evidence>
<keyword evidence="2" id="KW-0479">Metal-binding</keyword>
<accession>A0AAW7ZBP2</accession>
<organism evidence="3 4">
    <name type="scientific">Desulforamulus aquiferis</name>
    <dbReference type="NCBI Taxonomy" id="1397668"/>
    <lineage>
        <taxon>Bacteria</taxon>
        <taxon>Bacillati</taxon>
        <taxon>Bacillota</taxon>
        <taxon>Clostridia</taxon>
        <taxon>Eubacteriales</taxon>
        <taxon>Peptococcaceae</taxon>
        <taxon>Desulforamulus</taxon>
    </lineage>
</organism>
<evidence type="ECO:0000256" key="1">
    <source>
        <dbReference type="PIRSR" id="PIRSR001359-1"/>
    </source>
</evidence>
<keyword evidence="4" id="KW-1185">Reference proteome</keyword>
<dbReference type="EMBL" id="JARPTC010000010">
    <property type="protein sequence ID" value="MDO7787097.1"/>
    <property type="molecule type" value="Genomic_DNA"/>
</dbReference>
<feature type="active site" description="Proton donor" evidence="1">
    <location>
        <position position="82"/>
    </location>
</feature>
<reference evidence="3" key="2">
    <citation type="submission" date="2023-03" db="EMBL/GenBank/DDBJ databases">
        <authorList>
            <person name="Zhang Z."/>
        </authorList>
    </citation>
    <scope>NUCLEOTIDE SEQUENCE</scope>
    <source>
        <strain evidence="3">DSA</strain>
    </source>
</reference>
<evidence type="ECO:0000313" key="3">
    <source>
        <dbReference type="EMBL" id="MDO7787097.1"/>
    </source>
</evidence>
<dbReference type="Pfam" id="PF01116">
    <property type="entry name" value="F_bP_aldolase"/>
    <property type="match status" value="1"/>
</dbReference>
<name>A0AAW7ZBP2_9FIRM</name>
<protein>
    <submittedName>
        <fullName evidence="3">Class II fructose-bisphosphate aldolase</fullName>
    </submittedName>
</protein>
<dbReference type="Proteomes" id="UP001172911">
    <property type="component" value="Unassembled WGS sequence"/>
</dbReference>
<sequence length="278" mass="30080">MALANLSRLLKDAMVHGYAIGSYNMVDINSLEAIINGAVRLNSPIIVSVSENHFPYVDIEKMSSVIGYLANNASIPVGLHLDNGQSIAAIMKAIRRGFTSVMFDGSRLPLAENMARTAEIVRFAHAAGVAVEGHIGKISEVGNENLEQTDPSKAAMFVQATGIDALALDFQASGSVIFPKININLELIKEIYDSTGIPLVLTEGSGLGDNDIKAAIRHGVRKINIYTDLSRQANKAIRQELAEDPELPYVEIKTVARMGMEKVVMDKIKVFGSCRVLN</sequence>
<dbReference type="PANTHER" id="PTHR30304:SF0">
    <property type="entry name" value="D-TAGATOSE-1,6-BISPHOSPHATE ALDOLASE SUBUNIT GATY-RELATED"/>
    <property type="match status" value="1"/>
</dbReference>
<dbReference type="InterPro" id="IPR013785">
    <property type="entry name" value="Aldolase_TIM"/>
</dbReference>
<comment type="cofactor">
    <cofactor evidence="2">
        <name>Zn(2+)</name>
        <dbReference type="ChEBI" id="CHEBI:29105"/>
    </cofactor>
    <text evidence="2">Binds 2 Zn(2+) ions per subunit. One is catalytic and the other provides a structural contribution.</text>
</comment>
<dbReference type="GO" id="GO:0008270">
    <property type="term" value="F:zinc ion binding"/>
    <property type="evidence" value="ECO:0007669"/>
    <property type="project" value="InterPro"/>
</dbReference>
<dbReference type="InterPro" id="IPR000771">
    <property type="entry name" value="FBA_II"/>
</dbReference>
<dbReference type="RefSeq" id="WP_304542238.1">
    <property type="nucleotide sequence ID" value="NZ_JARPTC010000010.1"/>
</dbReference>
<dbReference type="Gene3D" id="3.20.20.70">
    <property type="entry name" value="Aldolase class I"/>
    <property type="match status" value="1"/>
</dbReference>
<feature type="binding site" evidence="2">
    <location>
        <position position="104"/>
    </location>
    <ligand>
        <name>Zn(2+)</name>
        <dbReference type="ChEBI" id="CHEBI:29105"/>
        <label>2</label>
    </ligand>
</feature>
<gene>
    <name evidence="3" type="ORF">P6N53_07690</name>
</gene>
<evidence type="ECO:0000313" key="4">
    <source>
        <dbReference type="Proteomes" id="UP001172911"/>
    </source>
</evidence>
<dbReference type="AlphaFoldDB" id="A0AAW7ZBP2"/>
<dbReference type="PANTHER" id="PTHR30304">
    <property type="entry name" value="D-TAGATOSE-1,6-BISPHOSPHATE ALDOLASE"/>
    <property type="match status" value="1"/>
</dbReference>
<dbReference type="GO" id="GO:0016832">
    <property type="term" value="F:aldehyde-lyase activity"/>
    <property type="evidence" value="ECO:0007669"/>
    <property type="project" value="InterPro"/>
</dbReference>
<dbReference type="PIRSF" id="PIRSF001359">
    <property type="entry name" value="F_bP_aldolase_II"/>
    <property type="match status" value="1"/>
</dbReference>
<dbReference type="InterPro" id="IPR050246">
    <property type="entry name" value="Class_II_FBP_aldolase"/>
</dbReference>
<keyword evidence="2" id="KW-0862">Zinc</keyword>
<comment type="caution">
    <text evidence="3">The sequence shown here is derived from an EMBL/GenBank/DDBJ whole genome shotgun (WGS) entry which is preliminary data.</text>
</comment>
<dbReference type="SUPFAM" id="SSF51569">
    <property type="entry name" value="Aldolase"/>
    <property type="match status" value="1"/>
</dbReference>
<dbReference type="GO" id="GO:0005975">
    <property type="term" value="P:carbohydrate metabolic process"/>
    <property type="evidence" value="ECO:0007669"/>
    <property type="project" value="InterPro"/>
</dbReference>
<proteinExistence type="predicted"/>
<reference evidence="3" key="1">
    <citation type="journal article" date="2023" name="J. Hazard. Mater.">
        <title>Anaerobic biodegradation of pyrene and benzo[a]pyrene by a new sulfate-reducing Desulforamulus aquiferis strain DSA.</title>
        <authorList>
            <person name="Zhang Z."/>
            <person name="Sun J."/>
            <person name="Gong X."/>
            <person name="Wang C."/>
            <person name="Wang H."/>
        </authorList>
    </citation>
    <scope>NUCLEOTIDE SEQUENCE</scope>
    <source>
        <strain evidence="3">DSA</strain>
    </source>
</reference>